<dbReference type="PROSITE" id="PS50929">
    <property type="entry name" value="ABC_TM1F"/>
    <property type="match status" value="2"/>
</dbReference>
<evidence type="ECO:0000259" key="12">
    <source>
        <dbReference type="PROSITE" id="PS50893"/>
    </source>
</evidence>
<gene>
    <name evidence="14" type="ORF">PFL1_06443</name>
</gene>
<feature type="compositionally biased region" description="Low complexity" evidence="10">
    <location>
        <begin position="1698"/>
        <end position="1714"/>
    </location>
</feature>
<dbReference type="InterPro" id="IPR050173">
    <property type="entry name" value="ABC_transporter_C-like"/>
</dbReference>
<evidence type="ECO:0000256" key="7">
    <source>
        <dbReference type="ARBA" id="ARBA00022989"/>
    </source>
</evidence>
<feature type="transmembrane region" description="Helical" evidence="11">
    <location>
        <begin position="1375"/>
        <end position="1396"/>
    </location>
</feature>
<keyword evidence="9" id="KW-0325">Glycoprotein</keyword>
<feature type="transmembrane region" description="Helical" evidence="11">
    <location>
        <begin position="505"/>
        <end position="528"/>
    </location>
</feature>
<feature type="compositionally biased region" description="Low complexity" evidence="10">
    <location>
        <begin position="410"/>
        <end position="425"/>
    </location>
</feature>
<feature type="transmembrane region" description="Helical" evidence="11">
    <location>
        <begin position="235"/>
        <end position="253"/>
    </location>
</feature>
<dbReference type="GeneID" id="19320519"/>
<dbReference type="SUPFAM" id="SSF52540">
    <property type="entry name" value="P-loop containing nucleoside triphosphate hydrolases"/>
    <property type="match status" value="2"/>
</dbReference>
<feature type="region of interest" description="Disordered" evidence="10">
    <location>
        <begin position="410"/>
        <end position="436"/>
    </location>
</feature>
<feature type="domain" description="ABC transporter" evidence="12">
    <location>
        <begin position="821"/>
        <end position="1068"/>
    </location>
</feature>
<dbReference type="PROSITE" id="PS50893">
    <property type="entry name" value="ABC_TRANSPORTER_2"/>
    <property type="match status" value="2"/>
</dbReference>
<evidence type="ECO:0008006" key="16">
    <source>
        <dbReference type="Google" id="ProtNLM"/>
    </source>
</evidence>
<dbReference type="PANTHER" id="PTHR24223:SF353">
    <property type="entry name" value="ABC TRANSPORTER ATP-BINDING PROTEIN_PERMEASE VMR1-RELATED"/>
    <property type="match status" value="1"/>
</dbReference>
<dbReference type="GO" id="GO:0005524">
    <property type="term" value="F:ATP binding"/>
    <property type="evidence" value="ECO:0007669"/>
    <property type="project" value="UniProtKB-KW"/>
</dbReference>
<dbReference type="InterPro" id="IPR011527">
    <property type="entry name" value="ABC1_TM_dom"/>
</dbReference>
<dbReference type="InterPro" id="IPR003593">
    <property type="entry name" value="AAA+_ATPase"/>
</dbReference>
<feature type="region of interest" description="Disordered" evidence="10">
    <location>
        <begin position="1697"/>
        <end position="1728"/>
    </location>
</feature>
<dbReference type="Gene3D" id="1.20.1560.10">
    <property type="entry name" value="ABC transporter type 1, transmembrane domain"/>
    <property type="match status" value="2"/>
</dbReference>
<evidence type="ECO:0000256" key="9">
    <source>
        <dbReference type="ARBA" id="ARBA00023180"/>
    </source>
</evidence>
<dbReference type="InterPro" id="IPR017871">
    <property type="entry name" value="ABC_transporter-like_CS"/>
</dbReference>
<dbReference type="Pfam" id="PF00005">
    <property type="entry name" value="ABC_tran"/>
    <property type="match status" value="2"/>
</dbReference>
<dbReference type="GO" id="GO:0140359">
    <property type="term" value="F:ABC-type transporter activity"/>
    <property type="evidence" value="ECO:0007669"/>
    <property type="project" value="InterPro"/>
</dbReference>
<keyword evidence="2" id="KW-0813">Transport</keyword>
<feature type="transmembrane region" description="Helical" evidence="11">
    <location>
        <begin position="613"/>
        <end position="636"/>
    </location>
</feature>
<evidence type="ECO:0000256" key="2">
    <source>
        <dbReference type="ARBA" id="ARBA00022448"/>
    </source>
</evidence>
<comment type="subcellular location">
    <subcellularLocation>
        <location evidence="1">Membrane</location>
        <topology evidence="1">Multi-pass membrane protein</topology>
    </subcellularLocation>
</comment>
<dbReference type="HOGENOM" id="CLU_000604_27_6_1"/>
<feature type="transmembrane region" description="Helical" evidence="11">
    <location>
        <begin position="1402"/>
        <end position="1423"/>
    </location>
</feature>
<keyword evidence="4" id="KW-0677">Repeat</keyword>
<dbReference type="eggNOG" id="KOG0054">
    <property type="taxonomic scope" value="Eukaryota"/>
</dbReference>
<dbReference type="Gene3D" id="3.40.50.300">
    <property type="entry name" value="P-loop containing nucleotide triphosphate hydrolases"/>
    <property type="match status" value="2"/>
</dbReference>
<keyword evidence="7 11" id="KW-1133">Transmembrane helix</keyword>
<feature type="transmembrane region" description="Helical" evidence="11">
    <location>
        <begin position="449"/>
        <end position="472"/>
    </location>
</feature>
<feature type="transmembrane region" description="Helical" evidence="11">
    <location>
        <begin position="642"/>
        <end position="665"/>
    </location>
</feature>
<feature type="region of interest" description="Disordered" evidence="10">
    <location>
        <begin position="554"/>
        <end position="592"/>
    </location>
</feature>
<evidence type="ECO:0000256" key="6">
    <source>
        <dbReference type="ARBA" id="ARBA00022840"/>
    </source>
</evidence>
<dbReference type="CDD" id="cd03244">
    <property type="entry name" value="ABCC_MRP_domain2"/>
    <property type="match status" value="1"/>
</dbReference>
<protein>
    <recommendedName>
        <fullName evidence="16">ATP-binding cassette transporter</fullName>
    </recommendedName>
</protein>
<evidence type="ECO:0000256" key="11">
    <source>
        <dbReference type="SAM" id="Phobius"/>
    </source>
</evidence>
<dbReference type="PROSITE" id="PS00211">
    <property type="entry name" value="ABC_TRANSPORTER_1"/>
    <property type="match status" value="2"/>
</dbReference>
<sequence>MSAFGCTGSFWNGADWDECFQTRVLNTAIPVAAVSVSLVTLAVHSLRQSKGLAASAEHVAKLDPASSNFAIPGADDDAAPHARRTPRRRHPRSAIARAIAYILPWNSSRLLKSSNQANRRSRRMSTAEEEAAASAAMEVFRTENAVILNEVHQTPMQNLEPHQIERVRRLGLTRRLIELIVSVALAAVHAAAWVMGWQAFNWQACWTGLWIYLALLSTYGLATGHSLFTHKATIILAYFVVTLFNLRTALIQWHDERSYLHKEAVVVTSVQLGLAVAVLIPILFFPLQSTLPRELRAIYDTISPAKEHGEPGTAIPSPTLRPVDQRGAAPSALRGDGSEAPRPLNATSGSKEKLISPPEDTASLYSRACFGFVTPALRKHFYEQFTLPAVPDLPVADKAAAVVAGFRAYSSSSGRSSSSSSSPSSEPLGKIDDLPEQLRPSSRPLWVRLFRHFAGLLAVQIFFATLEAILVLSPPFFLNKILTFIAERGEKNTGTLDGVQPFHVAILYALGMLFGQMVTSLCASRALFIGRRICIRLRAILITEIVTKTLRRKDSGGNKAKKDEDGSAAPGEGESAKPDDAKKAADGGGEGDRATDGQIVNLISVDVFKVSEICAYLHFLAPKAPLTIALCLIYLIKLLGWSAVIGFMVLLASMPAQAFVSTWFVKLQRRLLAMTDKRLNLATEVLGCIKTVKFFAWEESFNARMDETRQQELRVLAIRYFAWLCNTLTYTGAPMMVTCATFGAHTKLFHQPLTAETAFTALALFNTLRNPLDALPDMIVQILNSLVSVRRIDAYLREEETEKYQQLLSNEQERMPDEPVVGFQDASFTYSDDDDALDNGAFCLRDLNLTFPVGQFSVIAGPVGSGKTSLLLSFLGETRQLSGKTFMPCTVARALAPVDPETGLSESVAYCSQSPWLLGTTLKENILFGAAYDERRYRAVIKACALEPDLRILEYGDETEVGEKGTSLSGGQKARIALARAFYSSAKHILIDDALSAVDSHTAKHLYRHALKGALARGRTILLVTHAISLCLPGAAFAVAMNDGRVVAAGPPSVVNATGVFSDEGAALQDSLQNGGHANADEGEELTIEQLAAGSTDEAEREELKKKLEKKKAHANEETYASGSVGKKSYSLYLGSISSSLKLALLMWGVMLVFFMSARAVDISSGAWLMRWARSHEYRKEAGPDSVASAAGASAPSAVRAVSMPPVVDSLWSSTGASFRNYHLSSFLSAPAAFFEQQSPSNLSAAPSPLHKRMAPQPAASSAQRVFDAGSLASELPDPMLTSADPEQPNKKPKSSRDFDTYYLLVYLGISLAYVFLSAIRDAYEFYLSLTASRRIYRRLIKAILNAKPQFFDRTPIGRIMNRISKDVETVDQEMAVCLLFLLDCTLTCTAILLLICWATPAFIFAALVIICVYYLIGALYLVSSRDLKRIESVERSPIYTVVGEVLSGCVTIRAYGDAGRFTRHCLRLVDKANRAFFFLWYTNRWLSVRVDIAGAFVGFLAAVFLLLNPTIEASLAGFILSYAITFVESVLWIVRMYTQTEINMNSVERVSEYIDLEPEKQEGVEPPAYWPSSEGSIVVDNLSVRYTPEFPRVLSGVNLEIKPREKVGIVGRTGSGKSTLALCFFRFLEAEEGAIVIDGIDISKVPMKTLRQRLTVIPQDAQLFSGTVRSNLDPFNVYEDAELWQALERCRLASSGSRSVSRAPTRPASPSPADDGDDEATATGDDVEMVGRTNVITSLDAPVEQGGRNFSAGQKQLLALARGLLKLRDSRILLLDESTANLDSASDAQIQKTIRQEMAPQATIITIAHRIKTIADYDKICVLDKGKVIEFGSPKELMEKEGGVFQSMCEQSGEMAELKRLADQADEERKRAH</sequence>
<feature type="transmembrane region" description="Helical" evidence="11">
    <location>
        <begin position="1514"/>
        <end position="1535"/>
    </location>
</feature>
<evidence type="ECO:0000256" key="3">
    <source>
        <dbReference type="ARBA" id="ARBA00022692"/>
    </source>
</evidence>
<feature type="transmembrane region" description="Helical" evidence="11">
    <location>
        <begin position="1487"/>
        <end position="1508"/>
    </location>
</feature>
<dbReference type="CDD" id="cd03250">
    <property type="entry name" value="ABCC_MRP_domain1"/>
    <property type="match status" value="1"/>
</dbReference>
<feature type="compositionally biased region" description="Basic and acidic residues" evidence="10">
    <location>
        <begin position="574"/>
        <end position="592"/>
    </location>
</feature>
<organism evidence="14 15">
    <name type="scientific">Pseudozyma flocculosa PF-1</name>
    <dbReference type="NCBI Taxonomy" id="1277687"/>
    <lineage>
        <taxon>Eukaryota</taxon>
        <taxon>Fungi</taxon>
        <taxon>Dikarya</taxon>
        <taxon>Basidiomycota</taxon>
        <taxon>Ustilaginomycotina</taxon>
        <taxon>Ustilaginomycetes</taxon>
        <taxon>Ustilaginales</taxon>
        <taxon>Ustilaginaceae</taxon>
        <taxon>Pseudozyma</taxon>
    </lineage>
</organism>
<dbReference type="OrthoDB" id="6500128at2759"/>
<dbReference type="Proteomes" id="UP000053664">
    <property type="component" value="Unassembled WGS sequence"/>
</dbReference>
<evidence type="ECO:0000259" key="13">
    <source>
        <dbReference type="PROSITE" id="PS50929"/>
    </source>
</evidence>
<dbReference type="SMART" id="SM00382">
    <property type="entry name" value="AAA"/>
    <property type="match status" value="2"/>
</dbReference>
<evidence type="ECO:0000256" key="10">
    <source>
        <dbReference type="SAM" id="MobiDB-lite"/>
    </source>
</evidence>
<feature type="region of interest" description="Disordered" evidence="10">
    <location>
        <begin position="71"/>
        <end position="91"/>
    </location>
</feature>
<dbReference type="PANTHER" id="PTHR24223">
    <property type="entry name" value="ATP-BINDING CASSETTE SUB-FAMILY C"/>
    <property type="match status" value="1"/>
</dbReference>
<dbReference type="CDD" id="cd18604">
    <property type="entry name" value="ABC_6TM_VMR1_D2_like"/>
    <property type="match status" value="1"/>
</dbReference>
<feature type="transmembrane region" description="Helical" evidence="11">
    <location>
        <begin position="265"/>
        <end position="287"/>
    </location>
</feature>
<proteinExistence type="predicted"/>
<dbReference type="InterPro" id="IPR036640">
    <property type="entry name" value="ABC1_TM_sf"/>
</dbReference>
<feature type="transmembrane region" description="Helical" evidence="11">
    <location>
        <begin position="1302"/>
        <end position="1320"/>
    </location>
</feature>
<evidence type="ECO:0000313" key="15">
    <source>
        <dbReference type="Proteomes" id="UP000053664"/>
    </source>
</evidence>
<feature type="transmembrane region" description="Helical" evidence="11">
    <location>
        <begin position="209"/>
        <end position="228"/>
    </location>
</feature>
<feature type="compositionally biased region" description="Basic residues" evidence="10">
    <location>
        <begin position="81"/>
        <end position="91"/>
    </location>
</feature>
<accession>A0A061H176</accession>
<name>A0A061H176_9BASI</name>
<dbReference type="EMBL" id="KE361648">
    <property type="protein sequence ID" value="EPQ25988.1"/>
    <property type="molecule type" value="Genomic_DNA"/>
</dbReference>
<evidence type="ECO:0000256" key="1">
    <source>
        <dbReference type="ARBA" id="ARBA00004141"/>
    </source>
</evidence>
<dbReference type="FunFam" id="3.40.50.300:FF:000825">
    <property type="entry name" value="ABC bile acid transporter"/>
    <property type="match status" value="1"/>
</dbReference>
<dbReference type="GO" id="GO:0016887">
    <property type="term" value="F:ATP hydrolysis activity"/>
    <property type="evidence" value="ECO:0007669"/>
    <property type="project" value="InterPro"/>
</dbReference>
<dbReference type="SUPFAM" id="SSF90123">
    <property type="entry name" value="ABC transporter transmembrane region"/>
    <property type="match status" value="2"/>
</dbReference>
<dbReference type="GO" id="GO:0000329">
    <property type="term" value="C:fungal-type vacuole membrane"/>
    <property type="evidence" value="ECO:0007669"/>
    <property type="project" value="TreeGrafter"/>
</dbReference>
<keyword evidence="6" id="KW-0067">ATP-binding</keyword>
<feature type="domain" description="ABC transmembrane type-1" evidence="13">
    <location>
        <begin position="1294"/>
        <end position="1540"/>
    </location>
</feature>
<evidence type="ECO:0000256" key="8">
    <source>
        <dbReference type="ARBA" id="ARBA00023136"/>
    </source>
</evidence>
<feature type="domain" description="ABC transmembrane type-1" evidence="13">
    <location>
        <begin position="461"/>
        <end position="784"/>
    </location>
</feature>
<feature type="transmembrane region" description="Helical" evidence="11">
    <location>
        <begin position="176"/>
        <end position="197"/>
    </location>
</feature>
<evidence type="ECO:0000256" key="5">
    <source>
        <dbReference type="ARBA" id="ARBA00022741"/>
    </source>
</evidence>
<dbReference type="InterPro" id="IPR003439">
    <property type="entry name" value="ABC_transporter-like_ATP-bd"/>
</dbReference>
<evidence type="ECO:0000256" key="4">
    <source>
        <dbReference type="ARBA" id="ARBA00022737"/>
    </source>
</evidence>
<feature type="transmembrane region" description="Helical" evidence="11">
    <location>
        <begin position="24"/>
        <end position="43"/>
    </location>
</feature>
<evidence type="ECO:0000313" key="14">
    <source>
        <dbReference type="EMBL" id="EPQ25988.1"/>
    </source>
</evidence>
<reference evidence="14 15" key="1">
    <citation type="journal article" date="2013" name="Plant Cell">
        <title>The transition from a phytopathogenic smut ancestor to an anamorphic biocontrol agent deciphered by comparative whole-genome analysis.</title>
        <authorList>
            <person name="Lefebvre F."/>
            <person name="Joly D.L."/>
            <person name="Labbe C."/>
            <person name="Teichmann B."/>
            <person name="Linning R."/>
            <person name="Belzile F."/>
            <person name="Bakkeren G."/>
            <person name="Belanger R.R."/>
        </authorList>
    </citation>
    <scope>NUCLEOTIDE SEQUENCE [LARGE SCALE GENOMIC DNA]</scope>
    <source>
        <strain evidence="14 15">PF-1</strain>
    </source>
</reference>
<feature type="domain" description="ABC transporter" evidence="12">
    <location>
        <begin position="1578"/>
        <end position="1851"/>
    </location>
</feature>
<keyword evidence="3 11" id="KW-0812">Transmembrane</keyword>
<dbReference type="CDD" id="cd18596">
    <property type="entry name" value="ABC_6TM_VMR1_D1_like"/>
    <property type="match status" value="1"/>
</dbReference>
<feature type="region of interest" description="Disordered" evidence="10">
    <location>
        <begin position="307"/>
        <end position="357"/>
    </location>
</feature>
<keyword evidence="5" id="KW-0547">Nucleotide-binding</keyword>
<keyword evidence="8 11" id="KW-0472">Membrane</keyword>
<dbReference type="InterPro" id="IPR027417">
    <property type="entry name" value="P-loop_NTPase"/>
</dbReference>
<feature type="compositionally biased region" description="Acidic residues" evidence="10">
    <location>
        <begin position="1715"/>
        <end position="1728"/>
    </location>
</feature>
<feature type="compositionally biased region" description="Basic and acidic residues" evidence="10">
    <location>
        <begin position="554"/>
        <end position="565"/>
    </location>
</feature>
<dbReference type="KEGG" id="pfp:PFL1_06443"/>
<dbReference type="RefSeq" id="XP_007882175.1">
    <property type="nucleotide sequence ID" value="XM_007883984.1"/>
</dbReference>
<dbReference type="Pfam" id="PF00664">
    <property type="entry name" value="ABC_membrane"/>
    <property type="match status" value="2"/>
</dbReference>